<keyword evidence="2" id="KW-1185">Reference proteome</keyword>
<sequence>MTISVEDIKARIDSAQGTSHDPEFYDWKNAKAFADLLGFKLKSWRDEDTGATHYGEPPEDARDVDRLTFDNGAAWRSNPPEKRTHFGFNPIGCTPMHRR</sequence>
<accession>A0A285U844</accession>
<reference evidence="1 2" key="1">
    <citation type="submission" date="2017-08" db="EMBL/GenBank/DDBJ databases">
        <authorList>
            <person name="de Groot N.N."/>
        </authorList>
    </citation>
    <scope>NUCLEOTIDE SEQUENCE [LARGE SCALE GENOMIC DNA]</scope>
    <source>
        <strain evidence="1 2">JC85</strain>
    </source>
</reference>
<proteinExistence type="predicted"/>
<dbReference type="RefSeq" id="WP_097138102.1">
    <property type="nucleotide sequence ID" value="NZ_OBQD01000005.1"/>
</dbReference>
<dbReference type="AlphaFoldDB" id="A0A285U844"/>
<protein>
    <submittedName>
        <fullName evidence="1">Uncharacterized protein</fullName>
    </submittedName>
</protein>
<name>A0A285U844_9HYPH</name>
<evidence type="ECO:0000313" key="2">
    <source>
        <dbReference type="Proteomes" id="UP000219167"/>
    </source>
</evidence>
<dbReference type="Proteomes" id="UP000219167">
    <property type="component" value="Unassembled WGS sequence"/>
</dbReference>
<organism evidence="1 2">
    <name type="scientific">Rhizobium subbaraonis</name>
    <dbReference type="NCBI Taxonomy" id="908946"/>
    <lineage>
        <taxon>Bacteria</taxon>
        <taxon>Pseudomonadati</taxon>
        <taxon>Pseudomonadota</taxon>
        <taxon>Alphaproteobacteria</taxon>
        <taxon>Hyphomicrobiales</taxon>
        <taxon>Rhizobiaceae</taxon>
        <taxon>Rhizobium/Agrobacterium group</taxon>
        <taxon>Rhizobium</taxon>
    </lineage>
</organism>
<gene>
    <name evidence="1" type="ORF">SAMN05892877_1059</name>
</gene>
<dbReference type="EMBL" id="OBQD01000005">
    <property type="protein sequence ID" value="SOC38104.1"/>
    <property type="molecule type" value="Genomic_DNA"/>
</dbReference>
<evidence type="ECO:0000313" key="1">
    <source>
        <dbReference type="EMBL" id="SOC38104.1"/>
    </source>
</evidence>